<dbReference type="STRING" id="714943.Mucpa_2217"/>
<dbReference type="InterPro" id="IPR005801">
    <property type="entry name" value="ADC_synthase"/>
</dbReference>
<name>H1YGS3_9SPHI</name>
<evidence type="ECO:0000256" key="5">
    <source>
        <dbReference type="ARBA" id="ARBA00022842"/>
    </source>
</evidence>
<evidence type="ECO:0000313" key="12">
    <source>
        <dbReference type="EMBL" id="EHQ26352.1"/>
    </source>
</evidence>
<dbReference type="InterPro" id="IPR015890">
    <property type="entry name" value="Chorismate_C"/>
</dbReference>
<dbReference type="SUPFAM" id="SSF56322">
    <property type="entry name" value="ADC synthase"/>
    <property type="match status" value="1"/>
</dbReference>
<comment type="cofactor">
    <cofactor evidence="1">
        <name>Mg(2+)</name>
        <dbReference type="ChEBI" id="CHEBI:18420"/>
    </cofactor>
</comment>
<dbReference type="Proteomes" id="UP000002774">
    <property type="component" value="Chromosome"/>
</dbReference>
<sequence>MAPYKLTTTYKKLLADTTTPVSIYLRLRDVFPNALLLESSDYHSRENSLSYVCCDPIAGLILNDGELQTQYPDGTSNTIRKGDFELVSQIETFLSAFEVETTPLKVISNGLFGYFTHEAVEHFETIRFKQVEDDLRKIPEMQYHIYKYIIAIDHFKNELYIFHNQYGAGNAAGSLQKVEYLIKNKNFPEYHFEVNGDEQSNLTNDEFKAMVEKMKTHIYRGDVFQIVPSRAFSKSFLGDEFNVYRALRSINPSPYLFYFDYGNFRIFGSSPEAQITIKNRTASIFPIAGTIKRTGNDESDIEEARRLENDPKESAEHVMLVDLARNDLSRHCEHVEVKAFKEVQYYSHLIHLVSHVSGKLKAGVSSFKIVADTFPAGTLSGAPKYRAMEIIDENEKTKRSFYSGAIGYLGFNGDFNHAIMIRSFLSKNNVLHYQAGAGIVADSIAENELQEVNNKIAALRKAIDLAQTINAPTAQEEVLN</sequence>
<feature type="domain" description="Anthranilate synthase component I N-terminal" evidence="11">
    <location>
        <begin position="16"/>
        <end position="161"/>
    </location>
</feature>
<dbReference type="PRINTS" id="PR00095">
    <property type="entry name" value="ANTSNTHASEI"/>
</dbReference>
<evidence type="ECO:0000256" key="8">
    <source>
        <dbReference type="ARBA" id="ARBA00047683"/>
    </source>
</evidence>
<evidence type="ECO:0000256" key="2">
    <source>
        <dbReference type="ARBA" id="ARBA00011575"/>
    </source>
</evidence>
<dbReference type="Pfam" id="PF04715">
    <property type="entry name" value="Anth_synt_I_N"/>
    <property type="match status" value="1"/>
</dbReference>
<evidence type="ECO:0000256" key="6">
    <source>
        <dbReference type="ARBA" id="ARBA00023239"/>
    </source>
</evidence>
<evidence type="ECO:0000259" key="11">
    <source>
        <dbReference type="Pfam" id="PF04715"/>
    </source>
</evidence>
<evidence type="ECO:0000259" key="10">
    <source>
        <dbReference type="Pfam" id="PF00425"/>
    </source>
</evidence>
<dbReference type="RefSeq" id="WP_008506414.1">
    <property type="nucleotide sequence ID" value="NZ_CM001403.1"/>
</dbReference>
<proteinExistence type="predicted"/>
<dbReference type="InterPro" id="IPR019999">
    <property type="entry name" value="Anth_synth_I-like"/>
</dbReference>
<keyword evidence="6" id="KW-0456">Lyase</keyword>
<dbReference type="eggNOG" id="COG0147">
    <property type="taxonomic scope" value="Bacteria"/>
</dbReference>
<dbReference type="GO" id="GO:0004049">
    <property type="term" value="F:anthranilate synthase activity"/>
    <property type="evidence" value="ECO:0007669"/>
    <property type="project" value="UniProtKB-EC"/>
</dbReference>
<comment type="catalytic activity">
    <reaction evidence="8">
        <text>chorismate + L-glutamine = anthranilate + pyruvate + L-glutamate + H(+)</text>
        <dbReference type="Rhea" id="RHEA:21732"/>
        <dbReference type="ChEBI" id="CHEBI:15361"/>
        <dbReference type="ChEBI" id="CHEBI:15378"/>
        <dbReference type="ChEBI" id="CHEBI:16567"/>
        <dbReference type="ChEBI" id="CHEBI:29748"/>
        <dbReference type="ChEBI" id="CHEBI:29985"/>
        <dbReference type="ChEBI" id="CHEBI:58359"/>
        <dbReference type="EC" id="4.1.3.27"/>
    </reaction>
</comment>
<dbReference type="Gene3D" id="3.60.120.10">
    <property type="entry name" value="Anthranilate synthase"/>
    <property type="match status" value="1"/>
</dbReference>
<keyword evidence="4" id="KW-0479">Metal-binding</keyword>
<keyword evidence="13" id="KW-1185">Reference proteome</keyword>
<dbReference type="InterPro" id="IPR006805">
    <property type="entry name" value="Anth_synth_I_N"/>
</dbReference>
<evidence type="ECO:0000256" key="9">
    <source>
        <dbReference type="SAM" id="Coils"/>
    </source>
</evidence>
<dbReference type="PANTHER" id="PTHR11236:SF48">
    <property type="entry name" value="ISOCHORISMATE SYNTHASE MENF"/>
    <property type="match status" value="1"/>
</dbReference>
<dbReference type="GO" id="GO:0046872">
    <property type="term" value="F:metal ion binding"/>
    <property type="evidence" value="ECO:0007669"/>
    <property type="project" value="UniProtKB-KW"/>
</dbReference>
<evidence type="ECO:0000313" key="13">
    <source>
        <dbReference type="Proteomes" id="UP000002774"/>
    </source>
</evidence>
<reference evidence="12" key="1">
    <citation type="submission" date="2011-09" db="EMBL/GenBank/DDBJ databases">
        <title>The permanent draft genome of Mucilaginibacter paludis DSM 18603.</title>
        <authorList>
            <consortium name="US DOE Joint Genome Institute (JGI-PGF)"/>
            <person name="Lucas S."/>
            <person name="Han J."/>
            <person name="Lapidus A."/>
            <person name="Bruce D."/>
            <person name="Goodwin L."/>
            <person name="Pitluck S."/>
            <person name="Peters L."/>
            <person name="Kyrpides N."/>
            <person name="Mavromatis K."/>
            <person name="Ivanova N."/>
            <person name="Mikhailova N."/>
            <person name="Held B."/>
            <person name="Detter J.C."/>
            <person name="Tapia R."/>
            <person name="Han C."/>
            <person name="Land M."/>
            <person name="Hauser L."/>
            <person name="Markowitz V."/>
            <person name="Cheng J.-F."/>
            <person name="Hugenholtz P."/>
            <person name="Woyke T."/>
            <person name="Wu D."/>
            <person name="Tindall B."/>
            <person name="Brambilla E."/>
            <person name="Klenk H.-P."/>
            <person name="Eisen J.A."/>
        </authorList>
    </citation>
    <scope>NUCLEOTIDE SEQUENCE [LARGE SCALE GENOMIC DNA]</scope>
    <source>
        <strain evidence="12">DSM 18603</strain>
    </source>
</reference>
<organism evidence="12 13">
    <name type="scientific">Mucilaginibacter paludis DSM 18603</name>
    <dbReference type="NCBI Taxonomy" id="714943"/>
    <lineage>
        <taxon>Bacteria</taxon>
        <taxon>Pseudomonadati</taxon>
        <taxon>Bacteroidota</taxon>
        <taxon>Sphingobacteriia</taxon>
        <taxon>Sphingobacteriales</taxon>
        <taxon>Sphingobacteriaceae</taxon>
        <taxon>Mucilaginibacter</taxon>
    </lineage>
</organism>
<dbReference type="EMBL" id="CM001403">
    <property type="protein sequence ID" value="EHQ26352.1"/>
    <property type="molecule type" value="Genomic_DNA"/>
</dbReference>
<dbReference type="OrthoDB" id="9803598at2"/>
<feature type="domain" description="Chorismate-utilising enzyme C-terminal" evidence="10">
    <location>
        <begin position="205"/>
        <end position="455"/>
    </location>
</feature>
<comment type="function">
    <text evidence="7">Part of a heterotetrameric complex that catalyzes the two-step biosynthesis of anthranilate, an intermediate in the biosynthesis of L-tryptophan. In the first step, the glutamine-binding beta subunit (TrpG) of anthranilate synthase (AS) provides the glutamine amidotransferase activity which generates ammonia as a substrate that, along with chorismate, is used in the second step, catalyzed by the large alpha subunit of AS (TrpE) to produce anthranilate. In the absence of TrpG, TrpE can synthesize anthranilate directly from chorismate and high concentrations of ammonia.</text>
</comment>
<protein>
    <recommendedName>
        <fullName evidence="3">Anthranilate synthase component 1</fullName>
    </recommendedName>
</protein>
<keyword evidence="9" id="KW-0175">Coiled coil</keyword>
<evidence type="ECO:0000256" key="1">
    <source>
        <dbReference type="ARBA" id="ARBA00001946"/>
    </source>
</evidence>
<accession>H1YGS3</accession>
<dbReference type="Pfam" id="PF00425">
    <property type="entry name" value="Chorismate_bind"/>
    <property type="match status" value="1"/>
</dbReference>
<evidence type="ECO:0000256" key="7">
    <source>
        <dbReference type="ARBA" id="ARBA00025634"/>
    </source>
</evidence>
<evidence type="ECO:0000256" key="3">
    <source>
        <dbReference type="ARBA" id="ARBA00020653"/>
    </source>
</evidence>
<dbReference type="HOGENOM" id="CLU_006493_9_4_10"/>
<comment type="subunit">
    <text evidence="2">Heterotetramer consisting of two non-identical subunits: a beta subunit (TrpG) and a large alpha subunit (TrpE).</text>
</comment>
<dbReference type="AlphaFoldDB" id="H1YGS3"/>
<evidence type="ECO:0000256" key="4">
    <source>
        <dbReference type="ARBA" id="ARBA00022723"/>
    </source>
</evidence>
<dbReference type="PANTHER" id="PTHR11236">
    <property type="entry name" value="AMINOBENZOATE/ANTHRANILATE SYNTHASE"/>
    <property type="match status" value="1"/>
</dbReference>
<keyword evidence="5" id="KW-0460">Magnesium</keyword>
<dbReference type="GO" id="GO:0000162">
    <property type="term" value="P:L-tryptophan biosynthetic process"/>
    <property type="evidence" value="ECO:0007669"/>
    <property type="project" value="TreeGrafter"/>
</dbReference>
<feature type="coiled-coil region" evidence="9">
    <location>
        <begin position="442"/>
        <end position="469"/>
    </location>
</feature>
<gene>
    <name evidence="12" type="ORF">Mucpa_2217</name>
</gene>